<dbReference type="NCBIfam" id="TIGR00208">
    <property type="entry name" value="fliS"/>
    <property type="match status" value="1"/>
</dbReference>
<proteinExistence type="inferred from homology"/>
<dbReference type="PANTHER" id="PTHR34773">
    <property type="entry name" value="FLAGELLAR SECRETION CHAPERONE FLIS"/>
    <property type="match status" value="1"/>
</dbReference>
<dbReference type="GO" id="GO:0071973">
    <property type="term" value="P:bacterial-type flagellum-dependent cell motility"/>
    <property type="evidence" value="ECO:0007669"/>
    <property type="project" value="TreeGrafter"/>
</dbReference>
<dbReference type="GO" id="GO:0044780">
    <property type="term" value="P:bacterial-type flagellum assembly"/>
    <property type="evidence" value="ECO:0007669"/>
    <property type="project" value="InterPro"/>
</dbReference>
<gene>
    <name evidence="7" type="primary">fliS</name>
    <name evidence="7" type="ORF">DI563_10615</name>
</gene>
<dbReference type="CDD" id="cd16098">
    <property type="entry name" value="FliS"/>
    <property type="match status" value="1"/>
</dbReference>
<dbReference type="SUPFAM" id="SSF101116">
    <property type="entry name" value="Flagellar export chaperone FliS"/>
    <property type="match status" value="1"/>
</dbReference>
<name>A0A2W5QCJ4_VARPD</name>
<evidence type="ECO:0000256" key="1">
    <source>
        <dbReference type="ARBA" id="ARBA00004514"/>
    </source>
</evidence>
<keyword evidence="4 6" id="KW-1005">Bacterial flagellum biogenesis</keyword>
<dbReference type="InterPro" id="IPR036584">
    <property type="entry name" value="FliS_sf"/>
</dbReference>
<comment type="caution">
    <text evidence="7">The sequence shown here is derived from an EMBL/GenBank/DDBJ whole genome shotgun (WGS) entry which is preliminary data.</text>
</comment>
<keyword evidence="7" id="KW-0966">Cell projection</keyword>
<evidence type="ECO:0000256" key="3">
    <source>
        <dbReference type="ARBA" id="ARBA00022490"/>
    </source>
</evidence>
<accession>A0A2W5QCJ4</accession>
<keyword evidence="5" id="KW-0143">Chaperone</keyword>
<dbReference type="PIRSF" id="PIRSF039090">
    <property type="entry name" value="Flis"/>
    <property type="match status" value="1"/>
</dbReference>
<protein>
    <recommendedName>
        <fullName evidence="6">Flagellar secretion chaperone FliS</fullName>
    </recommendedName>
</protein>
<evidence type="ECO:0000256" key="4">
    <source>
        <dbReference type="ARBA" id="ARBA00022795"/>
    </source>
</evidence>
<keyword evidence="7" id="KW-0969">Cilium</keyword>
<evidence type="ECO:0000256" key="2">
    <source>
        <dbReference type="ARBA" id="ARBA00008787"/>
    </source>
</evidence>
<comment type="subcellular location">
    <subcellularLocation>
        <location evidence="1 6">Cytoplasm</location>
        <location evidence="1 6">Cytosol</location>
    </subcellularLocation>
</comment>
<comment type="similarity">
    <text evidence="2 6">Belongs to the FliS family.</text>
</comment>
<keyword evidence="3 6" id="KW-0963">Cytoplasm</keyword>
<organism evidence="7 8">
    <name type="scientific">Variovorax paradoxus</name>
    <dbReference type="NCBI Taxonomy" id="34073"/>
    <lineage>
        <taxon>Bacteria</taxon>
        <taxon>Pseudomonadati</taxon>
        <taxon>Pseudomonadota</taxon>
        <taxon>Betaproteobacteria</taxon>
        <taxon>Burkholderiales</taxon>
        <taxon>Comamonadaceae</taxon>
        <taxon>Variovorax</taxon>
    </lineage>
</organism>
<dbReference type="Pfam" id="PF02561">
    <property type="entry name" value="FliS"/>
    <property type="match status" value="1"/>
</dbReference>
<dbReference type="EMBL" id="QFPP01000102">
    <property type="protein sequence ID" value="PZQ75082.1"/>
    <property type="molecule type" value="Genomic_DNA"/>
</dbReference>
<keyword evidence="7" id="KW-0282">Flagellum</keyword>
<evidence type="ECO:0000256" key="6">
    <source>
        <dbReference type="PIRNR" id="PIRNR039090"/>
    </source>
</evidence>
<dbReference type="GO" id="GO:0005829">
    <property type="term" value="C:cytosol"/>
    <property type="evidence" value="ECO:0007669"/>
    <property type="project" value="UniProtKB-SubCell"/>
</dbReference>
<evidence type="ECO:0000313" key="7">
    <source>
        <dbReference type="EMBL" id="PZQ75082.1"/>
    </source>
</evidence>
<reference evidence="7 8" key="1">
    <citation type="submission" date="2017-08" db="EMBL/GenBank/DDBJ databases">
        <title>Infants hospitalized years apart are colonized by the same room-sourced microbial strains.</title>
        <authorList>
            <person name="Brooks B."/>
            <person name="Olm M.R."/>
            <person name="Firek B.A."/>
            <person name="Baker R."/>
            <person name="Thomas B.C."/>
            <person name="Morowitz M.J."/>
            <person name="Banfield J.F."/>
        </authorList>
    </citation>
    <scope>NUCLEOTIDE SEQUENCE [LARGE SCALE GENOMIC DNA]</scope>
    <source>
        <strain evidence="7">S2_005_003_R2_41</strain>
    </source>
</reference>
<evidence type="ECO:0000313" key="8">
    <source>
        <dbReference type="Proteomes" id="UP000249135"/>
    </source>
</evidence>
<dbReference type="InterPro" id="IPR003713">
    <property type="entry name" value="FliS"/>
</dbReference>
<evidence type="ECO:0000256" key="5">
    <source>
        <dbReference type="ARBA" id="ARBA00023186"/>
    </source>
</evidence>
<dbReference type="PANTHER" id="PTHR34773:SF1">
    <property type="entry name" value="FLAGELLAR SECRETION CHAPERONE FLIS"/>
    <property type="match status" value="1"/>
</dbReference>
<dbReference type="Gene3D" id="1.20.120.340">
    <property type="entry name" value="Flagellar protein FliS"/>
    <property type="match status" value="1"/>
</dbReference>
<dbReference type="Proteomes" id="UP000249135">
    <property type="component" value="Unassembled WGS sequence"/>
</dbReference>
<sequence length="146" mass="15090">MYIAPYARAANAYRKVSVETNVDGASPHQLIGLVFGGLRHSLAQAEAALHRGDIVAKGTQLGRAIRFIDEGLKGGLDSAQGGELAERLGALYDYCVSRLTVANLRNDAEAVAEVAALIAPVAQAWQEIGQTAAAKAPAAAAPLLAA</sequence>
<dbReference type="AlphaFoldDB" id="A0A2W5QCJ4"/>